<name>A0A2J6XEV7_9CHLR</name>
<dbReference type="GO" id="GO:0016740">
    <property type="term" value="F:transferase activity"/>
    <property type="evidence" value="ECO:0007669"/>
    <property type="project" value="UniProtKB-KW"/>
</dbReference>
<dbReference type="InterPro" id="IPR029044">
    <property type="entry name" value="Nucleotide-diphossugar_trans"/>
</dbReference>
<dbReference type="AlphaFoldDB" id="A0A2J6XEV7"/>
<reference evidence="1 2" key="1">
    <citation type="submission" date="2018-01" db="EMBL/GenBank/DDBJ databases">
        <title>Metagenomic assembled genomes from two thermal pools in the Uzon Caldera, Kamchatka, Russia.</title>
        <authorList>
            <person name="Wilkins L."/>
            <person name="Ettinger C."/>
        </authorList>
    </citation>
    <scope>NUCLEOTIDE SEQUENCE [LARGE SCALE GENOMIC DNA]</scope>
    <source>
        <strain evidence="1">ZAV-02</strain>
    </source>
</reference>
<dbReference type="Pfam" id="PF13641">
    <property type="entry name" value="Glyco_tranf_2_3"/>
    <property type="match status" value="1"/>
</dbReference>
<sequence>MASLAVVILNYNRADLLADCLASIAAAPARCHLSVWVVDNASTDGSATLVRERFAWVHLIESPVNGGFSAGNNLALRQILALPDPPDYILLLNNDTVVPPGALDGLVEYLEQHPAVGAVGPKLLLPDGSLDLACRRSFPTPTVAFYRLFGLSRLFPRSRRFAAYNMTYLDPDVETEVDSVVGACMMVRTTVVREVGLLDEAFFMYGEDLDWAYRIKQYGWKIVYYPGVTVYHYKRAASSRRPIPSIRAFYNAMRLFHRKHYAATTPALVNRLIEFGITIKELWALGRNLLLPPSARRVG</sequence>
<accession>A0A2J6XEV7</accession>
<dbReference type="CDD" id="cd04186">
    <property type="entry name" value="GT_2_like_c"/>
    <property type="match status" value="1"/>
</dbReference>
<dbReference type="PANTHER" id="PTHR43179:SF7">
    <property type="entry name" value="RHAMNOSYLTRANSFERASE WBBL"/>
    <property type="match status" value="1"/>
</dbReference>
<dbReference type="PANTHER" id="PTHR43179">
    <property type="entry name" value="RHAMNOSYLTRANSFERASE WBBL"/>
    <property type="match status" value="1"/>
</dbReference>
<gene>
    <name evidence="1" type="ORF">C0184_01075</name>
</gene>
<protein>
    <submittedName>
        <fullName evidence="1">Glycosyltransferase family 2 protein</fullName>
    </submittedName>
</protein>
<organism evidence="1 2">
    <name type="scientific">Chloroflexus aggregans</name>
    <dbReference type="NCBI Taxonomy" id="152260"/>
    <lineage>
        <taxon>Bacteria</taxon>
        <taxon>Bacillati</taxon>
        <taxon>Chloroflexota</taxon>
        <taxon>Chloroflexia</taxon>
        <taxon>Chloroflexales</taxon>
        <taxon>Chloroflexineae</taxon>
        <taxon>Chloroflexaceae</taxon>
        <taxon>Chloroflexus</taxon>
    </lineage>
</organism>
<keyword evidence="1" id="KW-0808">Transferase</keyword>
<proteinExistence type="predicted"/>
<evidence type="ECO:0000313" key="1">
    <source>
        <dbReference type="EMBL" id="PMP86577.1"/>
    </source>
</evidence>
<dbReference type="SUPFAM" id="SSF53448">
    <property type="entry name" value="Nucleotide-diphospho-sugar transferases"/>
    <property type="match status" value="1"/>
</dbReference>
<dbReference type="EMBL" id="PNIQ01000082">
    <property type="protein sequence ID" value="PMP86577.1"/>
    <property type="molecule type" value="Genomic_DNA"/>
</dbReference>
<evidence type="ECO:0000313" key="2">
    <source>
        <dbReference type="Proteomes" id="UP000243376"/>
    </source>
</evidence>
<dbReference type="Proteomes" id="UP000243376">
    <property type="component" value="Unassembled WGS sequence"/>
</dbReference>
<dbReference type="Gene3D" id="3.90.550.10">
    <property type="entry name" value="Spore Coat Polysaccharide Biosynthesis Protein SpsA, Chain A"/>
    <property type="match status" value="1"/>
</dbReference>
<comment type="caution">
    <text evidence="1">The sequence shown here is derived from an EMBL/GenBank/DDBJ whole genome shotgun (WGS) entry which is preliminary data.</text>
</comment>